<dbReference type="EMBL" id="JBGFTU010000005">
    <property type="protein sequence ID" value="MEZ0164195.1"/>
    <property type="molecule type" value="Genomic_DNA"/>
</dbReference>
<protein>
    <submittedName>
        <fullName evidence="14">Hemolysin family protein</fullName>
    </submittedName>
</protein>
<dbReference type="SUPFAM" id="SSF54631">
    <property type="entry name" value="CBS-domain pair"/>
    <property type="match status" value="1"/>
</dbReference>
<keyword evidence="4 10" id="KW-0812">Transmembrane</keyword>
<keyword evidence="8 10" id="KW-0472">Membrane</keyword>
<comment type="subcellular location">
    <subcellularLocation>
        <location evidence="1">Cell membrane</location>
        <topology evidence="1">Multi-pass membrane protein</topology>
    </subcellularLocation>
</comment>
<name>A0ABV4H147_9ACTN</name>
<comment type="similarity">
    <text evidence="2">Belongs to the UPF0053 family.</text>
</comment>
<evidence type="ECO:0000256" key="7">
    <source>
        <dbReference type="ARBA" id="ARBA00023122"/>
    </source>
</evidence>
<dbReference type="CDD" id="cd04590">
    <property type="entry name" value="CBS_pair_CorC_HlyC_assoc"/>
    <property type="match status" value="1"/>
</dbReference>
<keyword evidence="7 9" id="KW-0129">CBS domain</keyword>
<dbReference type="PROSITE" id="PS51846">
    <property type="entry name" value="CNNM"/>
    <property type="match status" value="1"/>
</dbReference>
<evidence type="ECO:0000256" key="9">
    <source>
        <dbReference type="PROSITE-ProRule" id="PRU00703"/>
    </source>
</evidence>
<dbReference type="InterPro" id="IPR036318">
    <property type="entry name" value="FAD-bd_PCMH-like_sf"/>
</dbReference>
<dbReference type="InterPro" id="IPR046342">
    <property type="entry name" value="CBS_dom_sf"/>
</dbReference>
<feature type="domain" description="CBS" evidence="12">
    <location>
        <begin position="275"/>
        <end position="332"/>
    </location>
</feature>
<dbReference type="RefSeq" id="WP_370440444.1">
    <property type="nucleotide sequence ID" value="NZ_JBGFTU010000005.1"/>
</dbReference>
<organism evidence="14 15">
    <name type="scientific">Kineococcus halophytocola</name>
    <dbReference type="NCBI Taxonomy" id="3234027"/>
    <lineage>
        <taxon>Bacteria</taxon>
        <taxon>Bacillati</taxon>
        <taxon>Actinomycetota</taxon>
        <taxon>Actinomycetes</taxon>
        <taxon>Kineosporiales</taxon>
        <taxon>Kineosporiaceae</taxon>
        <taxon>Kineococcus</taxon>
    </lineage>
</organism>
<dbReference type="SMART" id="SM00116">
    <property type="entry name" value="CBS"/>
    <property type="match status" value="2"/>
</dbReference>
<evidence type="ECO:0000256" key="8">
    <source>
        <dbReference type="ARBA" id="ARBA00023136"/>
    </source>
</evidence>
<evidence type="ECO:0000256" key="11">
    <source>
        <dbReference type="SAM" id="Phobius"/>
    </source>
</evidence>
<keyword evidence="3" id="KW-1003">Cell membrane</keyword>
<dbReference type="Proteomes" id="UP001565927">
    <property type="component" value="Unassembled WGS sequence"/>
</dbReference>
<proteinExistence type="inferred from homology"/>
<dbReference type="Pfam" id="PF01595">
    <property type="entry name" value="CNNM"/>
    <property type="match status" value="1"/>
</dbReference>
<keyword evidence="15" id="KW-1185">Reference proteome</keyword>
<dbReference type="PANTHER" id="PTHR22777:SF32">
    <property type="entry name" value="UPF0053 INNER MEMBRANE PROTEIN YFJD"/>
    <property type="match status" value="1"/>
</dbReference>
<feature type="transmembrane region" description="Helical" evidence="11">
    <location>
        <begin position="91"/>
        <end position="112"/>
    </location>
</feature>
<dbReference type="Gene3D" id="3.10.580.10">
    <property type="entry name" value="CBS-domain"/>
    <property type="match status" value="1"/>
</dbReference>
<dbReference type="SUPFAM" id="SSF56176">
    <property type="entry name" value="FAD-binding/transporter-associated domain-like"/>
    <property type="match status" value="1"/>
</dbReference>
<evidence type="ECO:0000256" key="4">
    <source>
        <dbReference type="ARBA" id="ARBA00022692"/>
    </source>
</evidence>
<dbReference type="PANTHER" id="PTHR22777">
    <property type="entry name" value="HEMOLYSIN-RELATED"/>
    <property type="match status" value="1"/>
</dbReference>
<feature type="transmembrane region" description="Helical" evidence="11">
    <location>
        <begin position="132"/>
        <end position="154"/>
    </location>
</feature>
<keyword evidence="6 10" id="KW-1133">Transmembrane helix</keyword>
<feature type="domain" description="CBS" evidence="12">
    <location>
        <begin position="207"/>
        <end position="268"/>
    </location>
</feature>
<dbReference type="InterPro" id="IPR005170">
    <property type="entry name" value="Transptr-assoc_dom"/>
</dbReference>
<accession>A0ABV4H147</accession>
<dbReference type="SMART" id="SM01091">
    <property type="entry name" value="CorC_HlyC"/>
    <property type="match status" value="1"/>
</dbReference>
<evidence type="ECO:0000256" key="6">
    <source>
        <dbReference type="ARBA" id="ARBA00022989"/>
    </source>
</evidence>
<sequence>MGAPTGPLLVLALVLVVAAGLIAAAESAIAVTSRRRARDLVEDGRRGAPALSRVLEGAAPVIAVCTLLRVVFETLAAVCVTVVVASWVDSWFLVLLLAGLGMSALDFVLVGVGPRTLGRFHAESVGLLAAPVLAPLTTVLGPVARGLVAIGNAVTPGRGLRHGPFGSETELREIVELAGETSVIEAGEHRMIHSVFELGETLAREVMVPRTDVVTARRGTGLHEAEALFLRSGFSRMPVVGEDADEVLGVVYLKDIARRFHADPTGARAVRVEDVARPAVFVPDSLPVDDLLRQMQRDNVHVAVVVDEYGGTAGLVTIEDIIEEIVGDISDEYDRARPEVEELPDGGFRVSSRLHVEDLGELFGREIEDDDVDTVGGLLAKTLGEVLVPGSVGEVHGLRLEADGREGRRNQVRTVLVHRLPDPDPELVDDRAGGREHD</sequence>
<dbReference type="InterPro" id="IPR044751">
    <property type="entry name" value="Ion_transp-like_CBS"/>
</dbReference>
<dbReference type="InterPro" id="IPR000644">
    <property type="entry name" value="CBS_dom"/>
</dbReference>
<evidence type="ECO:0000256" key="3">
    <source>
        <dbReference type="ARBA" id="ARBA00022475"/>
    </source>
</evidence>
<gene>
    <name evidence="14" type="ORF">AB2L27_05370</name>
</gene>
<feature type="transmembrane region" description="Helical" evidence="11">
    <location>
        <begin position="61"/>
        <end position="84"/>
    </location>
</feature>
<evidence type="ECO:0000256" key="5">
    <source>
        <dbReference type="ARBA" id="ARBA00022737"/>
    </source>
</evidence>
<evidence type="ECO:0000256" key="1">
    <source>
        <dbReference type="ARBA" id="ARBA00004651"/>
    </source>
</evidence>
<evidence type="ECO:0000313" key="15">
    <source>
        <dbReference type="Proteomes" id="UP001565927"/>
    </source>
</evidence>
<reference evidence="14 15" key="1">
    <citation type="submission" date="2024-07" db="EMBL/GenBank/DDBJ databases">
        <authorList>
            <person name="Thanompreechachai J."/>
            <person name="Duangmal K."/>
        </authorList>
    </citation>
    <scope>NUCLEOTIDE SEQUENCE [LARGE SCALE GENOMIC DNA]</scope>
    <source>
        <strain evidence="14 15">LSe6-4</strain>
    </source>
</reference>
<dbReference type="Pfam" id="PF03471">
    <property type="entry name" value="CorC_HlyC"/>
    <property type="match status" value="1"/>
</dbReference>
<comment type="caution">
    <text evidence="14">The sequence shown here is derived from an EMBL/GenBank/DDBJ whole genome shotgun (WGS) entry which is preliminary data.</text>
</comment>
<evidence type="ECO:0000256" key="10">
    <source>
        <dbReference type="PROSITE-ProRule" id="PRU01193"/>
    </source>
</evidence>
<evidence type="ECO:0000259" key="12">
    <source>
        <dbReference type="PROSITE" id="PS51371"/>
    </source>
</evidence>
<dbReference type="Pfam" id="PF00571">
    <property type="entry name" value="CBS"/>
    <property type="match status" value="2"/>
</dbReference>
<dbReference type="PROSITE" id="PS51371">
    <property type="entry name" value="CBS"/>
    <property type="match status" value="2"/>
</dbReference>
<evidence type="ECO:0000256" key="2">
    <source>
        <dbReference type="ARBA" id="ARBA00006337"/>
    </source>
</evidence>
<dbReference type="Gene3D" id="3.30.465.10">
    <property type="match status" value="1"/>
</dbReference>
<keyword evidence="5" id="KW-0677">Repeat</keyword>
<dbReference type="InterPro" id="IPR002550">
    <property type="entry name" value="CNNM"/>
</dbReference>
<dbReference type="InterPro" id="IPR016169">
    <property type="entry name" value="FAD-bd_PCMH_sub2"/>
</dbReference>
<feature type="domain" description="CNNM transmembrane" evidence="13">
    <location>
        <begin position="1"/>
        <end position="188"/>
    </location>
</feature>
<evidence type="ECO:0000313" key="14">
    <source>
        <dbReference type="EMBL" id="MEZ0164195.1"/>
    </source>
</evidence>
<evidence type="ECO:0000259" key="13">
    <source>
        <dbReference type="PROSITE" id="PS51846"/>
    </source>
</evidence>